<proteinExistence type="predicted"/>
<protein>
    <submittedName>
        <fullName evidence="1">Uncharacterized protein</fullName>
    </submittedName>
</protein>
<gene>
    <name evidence="1" type="ORF">I79_012196</name>
</gene>
<organism evidence="1 2">
    <name type="scientific">Cricetulus griseus</name>
    <name type="common">Chinese hamster</name>
    <name type="synonym">Cricetulus barabensis griseus</name>
    <dbReference type="NCBI Taxonomy" id="10029"/>
    <lineage>
        <taxon>Eukaryota</taxon>
        <taxon>Metazoa</taxon>
        <taxon>Chordata</taxon>
        <taxon>Craniata</taxon>
        <taxon>Vertebrata</taxon>
        <taxon>Euteleostomi</taxon>
        <taxon>Mammalia</taxon>
        <taxon>Eutheria</taxon>
        <taxon>Euarchontoglires</taxon>
        <taxon>Glires</taxon>
        <taxon>Rodentia</taxon>
        <taxon>Myomorpha</taxon>
        <taxon>Muroidea</taxon>
        <taxon>Cricetidae</taxon>
        <taxon>Cricetinae</taxon>
        <taxon>Cricetulus</taxon>
    </lineage>
</organism>
<dbReference type="AlphaFoldDB" id="G3HN63"/>
<accession>G3HN63</accession>
<dbReference type="Proteomes" id="UP000001075">
    <property type="component" value="Unassembled WGS sequence"/>
</dbReference>
<sequence>MANVSESRIPGDADCRASRLCKCGEIKCYLTHICITQTHYVKKYLTQDKQMCDPLPPKQILLIVSVHVNEVLYRSQIFIEKSKTLNYFFNIYDTLVYCDLAAFIHVSALVLVSLPAY</sequence>
<name>G3HN63_CRIGR</name>
<evidence type="ECO:0000313" key="1">
    <source>
        <dbReference type="EMBL" id="EGW11361.1"/>
    </source>
</evidence>
<dbReference type="EMBL" id="JH000536">
    <property type="protein sequence ID" value="EGW11361.1"/>
    <property type="molecule type" value="Genomic_DNA"/>
</dbReference>
<evidence type="ECO:0000313" key="2">
    <source>
        <dbReference type="Proteomes" id="UP000001075"/>
    </source>
</evidence>
<reference evidence="2" key="1">
    <citation type="journal article" date="2011" name="Nat. Biotechnol.">
        <title>The genomic sequence of the Chinese hamster ovary (CHO)-K1 cell line.</title>
        <authorList>
            <person name="Xu X."/>
            <person name="Nagarajan H."/>
            <person name="Lewis N.E."/>
            <person name="Pan S."/>
            <person name="Cai Z."/>
            <person name="Liu X."/>
            <person name="Chen W."/>
            <person name="Xie M."/>
            <person name="Wang W."/>
            <person name="Hammond S."/>
            <person name="Andersen M.R."/>
            <person name="Neff N."/>
            <person name="Passarelli B."/>
            <person name="Koh W."/>
            <person name="Fan H.C."/>
            <person name="Wang J."/>
            <person name="Gui Y."/>
            <person name="Lee K.H."/>
            <person name="Betenbaugh M.J."/>
            <person name="Quake S.R."/>
            <person name="Famili I."/>
            <person name="Palsson B.O."/>
            <person name="Wang J."/>
        </authorList>
    </citation>
    <scope>NUCLEOTIDE SEQUENCE [LARGE SCALE GENOMIC DNA]</scope>
    <source>
        <strain evidence="2">CHO K1 cell line</strain>
    </source>
</reference>
<dbReference type="InParanoid" id="G3HN63"/>